<feature type="region of interest" description="Disordered" evidence="1">
    <location>
        <begin position="515"/>
        <end position="717"/>
    </location>
</feature>
<feature type="compositionally biased region" description="Low complexity" evidence="1">
    <location>
        <begin position="772"/>
        <end position="790"/>
    </location>
</feature>
<protein>
    <submittedName>
        <fullName evidence="2">Uncharacterized protein</fullName>
    </submittedName>
</protein>
<evidence type="ECO:0000313" key="2">
    <source>
        <dbReference type="EMBL" id="KAK9901086.1"/>
    </source>
</evidence>
<keyword evidence="3" id="KW-1185">Reference proteome</keyword>
<reference evidence="2 3" key="1">
    <citation type="journal article" date="2024" name="Nat. Commun.">
        <title>Phylogenomics reveals the evolutionary origins of lichenization in chlorophyte algae.</title>
        <authorList>
            <person name="Puginier C."/>
            <person name="Libourel C."/>
            <person name="Otte J."/>
            <person name="Skaloud P."/>
            <person name="Haon M."/>
            <person name="Grisel S."/>
            <person name="Petersen M."/>
            <person name="Berrin J.G."/>
            <person name="Delaux P.M."/>
            <person name="Dal Grande F."/>
            <person name="Keller J."/>
        </authorList>
    </citation>
    <scope>NUCLEOTIDE SEQUENCE [LARGE SCALE GENOMIC DNA]</scope>
    <source>
        <strain evidence="2 3">SAG 216-7</strain>
    </source>
</reference>
<feature type="compositionally biased region" description="Pro residues" evidence="1">
    <location>
        <begin position="654"/>
        <end position="672"/>
    </location>
</feature>
<feature type="compositionally biased region" description="Basic and acidic residues" evidence="1">
    <location>
        <begin position="595"/>
        <end position="611"/>
    </location>
</feature>
<comment type="caution">
    <text evidence="2">The sequence shown here is derived from an EMBL/GenBank/DDBJ whole genome shotgun (WGS) entry which is preliminary data.</text>
</comment>
<evidence type="ECO:0000256" key="1">
    <source>
        <dbReference type="SAM" id="MobiDB-lite"/>
    </source>
</evidence>
<feature type="compositionally biased region" description="Acidic residues" evidence="1">
    <location>
        <begin position="112"/>
        <end position="125"/>
    </location>
</feature>
<feature type="compositionally biased region" description="Gly residues" evidence="1">
    <location>
        <begin position="548"/>
        <end position="559"/>
    </location>
</feature>
<sequence length="873" mass="93227">MSEKWLRRRRFGDPTVRTPAERLLYDIKALGSTTPSVQADAANTDGFSNRFVLHVAVFMDNRIDFEKMASPVQLPPLDGTDERARYEAVIKATMVGDERRAQLAAAAGDDAGGMEEIEQEDAGDDDGARERPTKRRRKQPLTSKLDFKAMLDGIELPSEAAMAERHDKQTAKIREASTQTDGGLGAMAAPIAEMCLVAASCFWITHKPTSSGYVPVNMKLTFGGMGDEAATAAEGPSDLPAATSGKEVYQQTSNAWKDTQADISRSKTRPPYDTSFLGKLPGMLAVESAGNFIMEHFAQNPGAFLVDAGLPDSPPLPLRIPSAPVRCASLLVNLTTLQRMLLMSATHGPVDMETVRLMAERHSLGHIIAAEAAGDGQPTAIAVGPRKTNLAALTETQKVIRWFLTASGSHEKYHFIAHDQIIKKAWLTGQKRAGFKSAHIDEYWKILENDKLREKANIPYLGKTKRVGNSQQFEKFWPREHDELVKLEADLATMAIDIEEFHPEGAELRARGAHNIHGAGGSRRSALGVRLEQREQRRLSTASTGANRQGGVGGVGGIGDLPQVSEAAQHEAPAQLPPPTSAAGDNSARDQLQARPEDDWHFLDEPPRREAPAPLPPPSSAAGDKNAHGQLKVARASAAGARPAPNWPLQQPAPHQPQPPPPQPPAGPPPVTLAPGQTAAQVPGAAQHEAPLHLPPPCSAAGDNGARGQLQARPEANWDLLDDVPMLNGGLQAAPKEPLAGMMMAAAALSTGAAGDEQTNVQDRDPDSDPLAATREAAAADGDHAAGCNAEHGRVQGRRRAKGNAQAAGAKGNAQDRGAGAIAKKPQTEKQIAGRLKAKATREANEKKKREELTEAALARHAAKHSRADSALE</sequence>
<gene>
    <name evidence="2" type="ORF">WJX75_003295</name>
</gene>
<name>A0ABR2YAU2_9CHLO</name>
<feature type="compositionally biased region" description="Basic and acidic residues" evidence="1">
    <location>
        <begin position="840"/>
        <end position="852"/>
    </location>
</feature>
<evidence type="ECO:0000313" key="3">
    <source>
        <dbReference type="Proteomes" id="UP001491310"/>
    </source>
</evidence>
<organism evidence="2 3">
    <name type="scientific">Coccomyxa subellipsoidea</name>
    <dbReference type="NCBI Taxonomy" id="248742"/>
    <lineage>
        <taxon>Eukaryota</taxon>
        <taxon>Viridiplantae</taxon>
        <taxon>Chlorophyta</taxon>
        <taxon>core chlorophytes</taxon>
        <taxon>Trebouxiophyceae</taxon>
        <taxon>Trebouxiophyceae incertae sedis</taxon>
        <taxon>Coccomyxaceae</taxon>
        <taxon>Coccomyxa</taxon>
    </lineage>
</organism>
<feature type="region of interest" description="Disordered" evidence="1">
    <location>
        <begin position="750"/>
        <end position="852"/>
    </location>
</feature>
<feature type="compositionally biased region" description="Low complexity" evidence="1">
    <location>
        <begin position="803"/>
        <end position="815"/>
    </location>
</feature>
<dbReference type="Proteomes" id="UP001491310">
    <property type="component" value="Unassembled WGS sequence"/>
</dbReference>
<dbReference type="EMBL" id="JALJOT010000019">
    <property type="protein sequence ID" value="KAK9901086.1"/>
    <property type="molecule type" value="Genomic_DNA"/>
</dbReference>
<feature type="region of interest" description="Disordered" evidence="1">
    <location>
        <begin position="104"/>
        <end position="142"/>
    </location>
</feature>
<proteinExistence type="predicted"/>
<feature type="compositionally biased region" description="Low complexity" evidence="1">
    <location>
        <begin position="634"/>
        <end position="653"/>
    </location>
</feature>
<accession>A0ABR2YAU2</accession>